<sequence>MVEPVVEELKNGIRVVLEQEEVNEQKIPFFPHTVQDLPLAIRFAEQKEDFLSKSESWGLRYVTAMWLSLICMIPFDLARFDEPDVPSESLIANRLDRIGKSYLAYPGIERESAAMLLARLYMRTDMLSRVPNHIDWAVQRIQQGANTFEVIGIMHIAAIMMKAGGAGLVLPCIDRFRGLIEVLGSTDTSTNLLTRNLTKDTIVRKYRIKLIVRLAMCELPGKPRRVNIQNRALVLPVTGVEMENEYMDSEYDEAIPESIEEVIEQLINGVQDQDTAVRYSSAKGIARVASRLPEAFSDEIVDAVAALFSIHGTSVNDNTLDLPPAAEMIWHGACLSYAELARCGMVSASRVKDVVGWICKASHIVRSMEYSASHTNIIQALSFDVRKGAHSVGSSVRDSASYVLWALVRAQSVEILSPYLLEVAVNSINTSLFDREVHVRRAASAAYQEAVGRTGVIPHGIDVLRATDFYAVSIRRNAFLVAAPQVAVFAEYQQPIIEHILKTTLRHWDPKMRILGSQALRVVCDVDLGALGPRVVLELSSRLRSIDTNEVHGALLSIAEISKAFKERGYEDERLQCFKQLSLLPSTTFQKFRGEMIVEASCYLIAESISLTAVNLAPGDNAPDWRYIILDNGLKHQSEAVQTAASAALSVISGFMDCAKEVQAFVQEFQAKNASPVTQSSISQVLGALAYDKFDNGMLDAIDCLVGGLTKSAKPRGLHAHYLLWNSEGYMRLFLQGSETIPSTQEGTLDLGLTSILGLAGKGAEKLKNVERITAAMKVVVDFIALAPTASSASKYVESFLGHRFPRVGADTAEALYLLTQTQDLEESDELEALLLQTTWINIDEQTRGEKAKEVVALLHAVIGE</sequence>
<dbReference type="PANTHER" id="PTHR12658">
    <property type="entry name" value="BETA-TUBULIN COFACTOR D"/>
    <property type="match status" value="1"/>
</dbReference>
<dbReference type="InterPro" id="IPR058033">
    <property type="entry name" value="ARM_TBCD_2nd"/>
</dbReference>
<dbReference type="GO" id="GO:0005096">
    <property type="term" value="F:GTPase activator activity"/>
    <property type="evidence" value="ECO:0007669"/>
    <property type="project" value="InterPro"/>
</dbReference>
<dbReference type="Proteomes" id="UP000663826">
    <property type="component" value="Unassembled WGS sequence"/>
</dbReference>
<organism evidence="3 4">
    <name type="scientific">Rhizoctonia solani</name>
    <dbReference type="NCBI Taxonomy" id="456999"/>
    <lineage>
        <taxon>Eukaryota</taxon>
        <taxon>Fungi</taxon>
        <taxon>Dikarya</taxon>
        <taxon>Basidiomycota</taxon>
        <taxon>Agaricomycotina</taxon>
        <taxon>Agaricomycetes</taxon>
        <taxon>Cantharellales</taxon>
        <taxon>Ceratobasidiaceae</taxon>
        <taxon>Rhizoctonia</taxon>
    </lineage>
</organism>
<evidence type="ECO:0000256" key="1">
    <source>
        <dbReference type="PROSITE-ProRule" id="PRU00103"/>
    </source>
</evidence>
<dbReference type="PANTHER" id="PTHR12658:SF0">
    <property type="entry name" value="TUBULIN-SPECIFIC CHAPERONE D"/>
    <property type="match status" value="1"/>
</dbReference>
<reference evidence="3" key="1">
    <citation type="submission" date="2021-01" db="EMBL/GenBank/DDBJ databases">
        <authorList>
            <person name="Kaushik A."/>
        </authorList>
    </citation>
    <scope>NUCLEOTIDE SEQUENCE</scope>
    <source>
        <strain evidence="3">AG1-1B</strain>
    </source>
</reference>
<dbReference type="PROSITE" id="PS50077">
    <property type="entry name" value="HEAT_REPEAT"/>
    <property type="match status" value="1"/>
</dbReference>
<dbReference type="InterPro" id="IPR033162">
    <property type="entry name" value="TBCD"/>
</dbReference>
<dbReference type="InterPro" id="IPR021133">
    <property type="entry name" value="HEAT_type_2"/>
</dbReference>
<proteinExistence type="predicted"/>
<dbReference type="EMBL" id="CAJMWQ010001450">
    <property type="protein sequence ID" value="CAE6451085.1"/>
    <property type="molecule type" value="Genomic_DNA"/>
</dbReference>
<feature type="repeat" description="HEAT" evidence="1">
    <location>
        <begin position="262"/>
        <end position="299"/>
    </location>
</feature>
<evidence type="ECO:0000313" key="3">
    <source>
        <dbReference type="EMBL" id="CAE6451085.1"/>
    </source>
</evidence>
<dbReference type="Gene3D" id="1.25.10.10">
    <property type="entry name" value="Leucine-rich Repeat Variant"/>
    <property type="match status" value="1"/>
</dbReference>
<dbReference type="InterPro" id="IPR016024">
    <property type="entry name" value="ARM-type_fold"/>
</dbReference>
<gene>
    <name evidence="3" type="ORF">RDB_LOCUS78854</name>
</gene>
<dbReference type="GO" id="GO:0048487">
    <property type="term" value="F:beta-tubulin binding"/>
    <property type="evidence" value="ECO:0007669"/>
    <property type="project" value="InterPro"/>
</dbReference>
<dbReference type="AlphaFoldDB" id="A0A8H3GFW3"/>
<feature type="domain" description="Tubulin-folding cofactor D ARM repeats" evidence="2">
    <location>
        <begin position="242"/>
        <end position="461"/>
    </location>
</feature>
<evidence type="ECO:0000259" key="2">
    <source>
        <dbReference type="Pfam" id="PF25767"/>
    </source>
</evidence>
<dbReference type="GO" id="GO:0000226">
    <property type="term" value="P:microtubule cytoskeleton organization"/>
    <property type="evidence" value="ECO:0007669"/>
    <property type="project" value="TreeGrafter"/>
</dbReference>
<dbReference type="Pfam" id="PF25767">
    <property type="entry name" value="ARM_TBCD_2nd"/>
    <property type="match status" value="1"/>
</dbReference>
<evidence type="ECO:0000313" key="4">
    <source>
        <dbReference type="Proteomes" id="UP000663826"/>
    </source>
</evidence>
<name>A0A8H3GFW3_9AGAM</name>
<accession>A0A8H3GFW3</accession>
<dbReference type="SUPFAM" id="SSF48371">
    <property type="entry name" value="ARM repeat"/>
    <property type="match status" value="1"/>
</dbReference>
<dbReference type="Pfam" id="PF23579">
    <property type="entry name" value="ARM_TBCD"/>
    <property type="match status" value="1"/>
</dbReference>
<dbReference type="GO" id="GO:0007021">
    <property type="term" value="P:tubulin complex assembly"/>
    <property type="evidence" value="ECO:0007669"/>
    <property type="project" value="InterPro"/>
</dbReference>
<dbReference type="GO" id="GO:0007023">
    <property type="term" value="P:post-chaperonin tubulin folding pathway"/>
    <property type="evidence" value="ECO:0007669"/>
    <property type="project" value="InterPro"/>
</dbReference>
<dbReference type="InterPro" id="IPR011989">
    <property type="entry name" value="ARM-like"/>
</dbReference>
<comment type="caution">
    <text evidence="3">The sequence shown here is derived from an EMBL/GenBank/DDBJ whole genome shotgun (WGS) entry which is preliminary data.</text>
</comment>
<protein>
    <recommendedName>
        <fullName evidence="2">Tubulin-folding cofactor D ARM repeats domain-containing protein</fullName>
    </recommendedName>
</protein>